<evidence type="ECO:0000256" key="4">
    <source>
        <dbReference type="SAM" id="SignalP"/>
    </source>
</evidence>
<reference evidence="6 8" key="2">
    <citation type="submission" date="2019-09" db="EMBL/GenBank/DDBJ databases">
        <title>FDA dAtabase for Regulatory Grade micrObial Sequences (FDA-ARGOS): Supporting development and validation of Infectious Disease Dx tests.</title>
        <authorList>
            <person name="Sciortino C."/>
            <person name="Tallon L."/>
            <person name="Sadzewicz L."/>
            <person name="Vavikolanu K."/>
            <person name="Mehta A."/>
            <person name="Aluvathingal J."/>
            <person name="Nadendla S."/>
            <person name="Nandy P."/>
            <person name="Geyer C."/>
            <person name="Yan Y."/>
            <person name="Sichtig H."/>
        </authorList>
    </citation>
    <scope>NUCLEOTIDE SEQUENCE [LARGE SCALE GENOMIC DNA]</scope>
    <source>
        <strain evidence="6 8">FDAARGOS_636</strain>
    </source>
</reference>
<comment type="similarity">
    <text evidence="1">Belongs to the Skp family.</text>
</comment>
<dbReference type="SUPFAM" id="SSF111384">
    <property type="entry name" value="OmpH-like"/>
    <property type="match status" value="1"/>
</dbReference>
<dbReference type="SMART" id="SM00935">
    <property type="entry name" value="OmpH"/>
    <property type="match status" value="1"/>
</dbReference>
<evidence type="ECO:0000313" key="5">
    <source>
        <dbReference type="EMBL" id="AKK72254.1"/>
    </source>
</evidence>
<dbReference type="GO" id="GO:0050821">
    <property type="term" value="P:protein stabilization"/>
    <property type="evidence" value="ECO:0007669"/>
    <property type="project" value="TreeGrafter"/>
</dbReference>
<protein>
    <submittedName>
        <fullName evidence="5">Molecular chaperone Skp</fullName>
    </submittedName>
    <submittedName>
        <fullName evidence="6">OmpH family outer membrane protein</fullName>
    </submittedName>
</protein>
<dbReference type="PATRIC" id="fig|1324352.5.peg.1280"/>
<dbReference type="GO" id="GO:0051082">
    <property type="term" value="F:unfolded protein binding"/>
    <property type="evidence" value="ECO:0007669"/>
    <property type="project" value="InterPro"/>
</dbReference>
<accession>A0A0G3M037</accession>
<dbReference type="AlphaFoldDB" id="A0A0G3M037"/>
<evidence type="ECO:0000313" key="8">
    <source>
        <dbReference type="Proteomes" id="UP000501570"/>
    </source>
</evidence>
<dbReference type="Proteomes" id="UP000035213">
    <property type="component" value="Chromosome"/>
</dbReference>
<feature type="chain" id="PRO_5044016788" evidence="4">
    <location>
        <begin position="23"/>
        <end position="167"/>
    </location>
</feature>
<dbReference type="EMBL" id="CP009928">
    <property type="protein sequence ID" value="AKK72254.1"/>
    <property type="molecule type" value="Genomic_DNA"/>
</dbReference>
<dbReference type="STRING" id="1324352.OK18_06060"/>
<name>A0A0G3M037_CHRGL</name>
<keyword evidence="2 4" id="KW-0732">Signal</keyword>
<organism evidence="5 7">
    <name type="scientific">Chryseobacterium gallinarum</name>
    <dbReference type="NCBI Taxonomy" id="1324352"/>
    <lineage>
        <taxon>Bacteria</taxon>
        <taxon>Pseudomonadati</taxon>
        <taxon>Bacteroidota</taxon>
        <taxon>Flavobacteriia</taxon>
        <taxon>Flavobacteriales</taxon>
        <taxon>Weeksellaceae</taxon>
        <taxon>Chryseobacterium group</taxon>
        <taxon>Chryseobacterium</taxon>
    </lineage>
</organism>
<gene>
    <name evidence="6" type="ORF">FOB44_15875</name>
    <name evidence="5" type="ORF">OK18_06060</name>
</gene>
<dbReference type="InterPro" id="IPR024930">
    <property type="entry name" value="Skp_dom_sf"/>
</dbReference>
<reference evidence="5 7" key="1">
    <citation type="submission" date="2014-11" db="EMBL/GenBank/DDBJ databases">
        <authorList>
            <person name="Park G.-S."/>
            <person name="Hong S.-J."/>
            <person name="Jung B.K."/>
            <person name="Khan A.R."/>
            <person name="Kwak Y."/>
            <person name="Shin J.-H."/>
        </authorList>
    </citation>
    <scope>NUCLEOTIDE SEQUENCE [LARGE SCALE GENOMIC DNA]</scope>
    <source>
        <strain evidence="5 7">DSM 27622</strain>
    </source>
</reference>
<dbReference type="PANTHER" id="PTHR35089:SF1">
    <property type="entry name" value="CHAPERONE PROTEIN SKP"/>
    <property type="match status" value="1"/>
</dbReference>
<feature type="signal peptide" evidence="4">
    <location>
        <begin position="1"/>
        <end position="22"/>
    </location>
</feature>
<dbReference type="RefSeq" id="WP_053327443.1">
    <property type="nucleotide sequence ID" value="NZ_CP009928.1"/>
</dbReference>
<evidence type="ECO:0000313" key="7">
    <source>
        <dbReference type="Proteomes" id="UP000035213"/>
    </source>
</evidence>
<dbReference type="PANTHER" id="PTHR35089">
    <property type="entry name" value="CHAPERONE PROTEIN SKP"/>
    <property type="match status" value="1"/>
</dbReference>
<feature type="compositionally biased region" description="Basic and acidic residues" evidence="3">
    <location>
        <begin position="71"/>
        <end position="85"/>
    </location>
</feature>
<proteinExistence type="inferred from homology"/>
<evidence type="ECO:0000256" key="2">
    <source>
        <dbReference type="ARBA" id="ARBA00022729"/>
    </source>
</evidence>
<dbReference type="KEGG" id="cgn:OK18_06060"/>
<evidence type="ECO:0000256" key="1">
    <source>
        <dbReference type="ARBA" id="ARBA00009091"/>
    </source>
</evidence>
<dbReference type="GO" id="GO:0005829">
    <property type="term" value="C:cytosol"/>
    <property type="evidence" value="ECO:0007669"/>
    <property type="project" value="TreeGrafter"/>
</dbReference>
<dbReference type="OrthoDB" id="1524711at2"/>
<feature type="region of interest" description="Disordered" evidence="3">
    <location>
        <begin position="64"/>
        <end position="85"/>
    </location>
</feature>
<keyword evidence="8" id="KW-1185">Reference proteome</keyword>
<dbReference type="Pfam" id="PF03938">
    <property type="entry name" value="OmpH"/>
    <property type="match status" value="1"/>
</dbReference>
<dbReference type="EMBL" id="CP050995">
    <property type="protein sequence ID" value="QIY92044.1"/>
    <property type="molecule type" value="Genomic_DNA"/>
</dbReference>
<dbReference type="Gene3D" id="3.30.910.20">
    <property type="entry name" value="Skp domain"/>
    <property type="match status" value="1"/>
</dbReference>
<evidence type="ECO:0000313" key="6">
    <source>
        <dbReference type="EMBL" id="QIY92044.1"/>
    </source>
</evidence>
<sequence length="167" mass="18258">MKKLSVLFAAVMMIVSVGMAKAQKIATLDVIGVLNAMPEKKKADADLKTFLDTKQAEIKKKADAGQAKLKQYSEEAPKKTAEENKAREAELQKIQEEIAQMQDKAQKDLQAKQDVAFGPIEKKLNDAVEKVAKANGYEYVMDANSPAFLYKAGADATPAVKKELGIQ</sequence>
<dbReference type="Proteomes" id="UP000501570">
    <property type="component" value="Chromosome"/>
</dbReference>
<dbReference type="InterPro" id="IPR005632">
    <property type="entry name" value="Chaperone_Skp"/>
</dbReference>
<evidence type="ECO:0000256" key="3">
    <source>
        <dbReference type="SAM" id="MobiDB-lite"/>
    </source>
</evidence>